<evidence type="ECO:0000313" key="2">
    <source>
        <dbReference type="Proteomes" id="UP000325315"/>
    </source>
</evidence>
<name>A0A5B6VRR8_9ROSI</name>
<reference evidence="2" key="1">
    <citation type="journal article" date="2019" name="Plant Biotechnol. J.">
        <title>Genome sequencing of the Australian wild diploid species Gossypium australe highlights disease resistance and delayed gland morphogenesis.</title>
        <authorList>
            <person name="Cai Y."/>
            <person name="Cai X."/>
            <person name="Wang Q."/>
            <person name="Wang P."/>
            <person name="Zhang Y."/>
            <person name="Cai C."/>
            <person name="Xu Y."/>
            <person name="Wang K."/>
            <person name="Zhou Z."/>
            <person name="Wang C."/>
            <person name="Geng S."/>
            <person name="Li B."/>
            <person name="Dong Q."/>
            <person name="Hou Y."/>
            <person name="Wang H."/>
            <person name="Ai P."/>
            <person name="Liu Z."/>
            <person name="Yi F."/>
            <person name="Sun M."/>
            <person name="An G."/>
            <person name="Cheng J."/>
            <person name="Zhang Y."/>
            <person name="Shi Q."/>
            <person name="Xie Y."/>
            <person name="Shi X."/>
            <person name="Chang Y."/>
            <person name="Huang F."/>
            <person name="Chen Y."/>
            <person name="Hong S."/>
            <person name="Mi L."/>
            <person name="Sun Q."/>
            <person name="Zhang L."/>
            <person name="Zhou B."/>
            <person name="Peng R."/>
            <person name="Zhang X."/>
            <person name="Liu F."/>
        </authorList>
    </citation>
    <scope>NUCLEOTIDE SEQUENCE [LARGE SCALE GENOMIC DNA]</scope>
    <source>
        <strain evidence="2">cv. PA1801</strain>
    </source>
</reference>
<dbReference type="Proteomes" id="UP000325315">
    <property type="component" value="Unassembled WGS sequence"/>
</dbReference>
<dbReference type="EMBL" id="SMMG02000006">
    <property type="protein sequence ID" value="KAA3471850.1"/>
    <property type="molecule type" value="Genomic_DNA"/>
</dbReference>
<keyword evidence="2" id="KW-1185">Reference proteome</keyword>
<gene>
    <name evidence="1" type="ORF">EPI10_017422</name>
</gene>
<dbReference type="OrthoDB" id="67155at2759"/>
<sequence length="98" mass="11553">MWLAMDTSDRALVLTKISTFRFHLIQFWLVATDRRSFTPNQTLYLTKISTFLFRLIQFWLVSIRFPSDFTCISLSVLNFGEAKKLSVRVSKKKGRGWK</sequence>
<evidence type="ECO:0000313" key="1">
    <source>
        <dbReference type="EMBL" id="KAA3471850.1"/>
    </source>
</evidence>
<protein>
    <submittedName>
        <fullName evidence="1">ELMO domain-containing protein A-like isoform X1</fullName>
    </submittedName>
</protein>
<proteinExistence type="predicted"/>
<dbReference type="AlphaFoldDB" id="A0A5B6VRR8"/>
<organism evidence="1 2">
    <name type="scientific">Gossypium australe</name>
    <dbReference type="NCBI Taxonomy" id="47621"/>
    <lineage>
        <taxon>Eukaryota</taxon>
        <taxon>Viridiplantae</taxon>
        <taxon>Streptophyta</taxon>
        <taxon>Embryophyta</taxon>
        <taxon>Tracheophyta</taxon>
        <taxon>Spermatophyta</taxon>
        <taxon>Magnoliopsida</taxon>
        <taxon>eudicotyledons</taxon>
        <taxon>Gunneridae</taxon>
        <taxon>Pentapetalae</taxon>
        <taxon>rosids</taxon>
        <taxon>malvids</taxon>
        <taxon>Malvales</taxon>
        <taxon>Malvaceae</taxon>
        <taxon>Malvoideae</taxon>
        <taxon>Gossypium</taxon>
    </lineage>
</organism>
<comment type="caution">
    <text evidence="1">The sequence shown here is derived from an EMBL/GenBank/DDBJ whole genome shotgun (WGS) entry which is preliminary data.</text>
</comment>
<accession>A0A5B6VRR8</accession>